<organism evidence="1 2">
    <name type="scientific">Occallatibacter riparius</name>
    <dbReference type="NCBI Taxonomy" id="1002689"/>
    <lineage>
        <taxon>Bacteria</taxon>
        <taxon>Pseudomonadati</taxon>
        <taxon>Acidobacteriota</taxon>
        <taxon>Terriglobia</taxon>
        <taxon>Terriglobales</taxon>
        <taxon>Acidobacteriaceae</taxon>
        <taxon>Occallatibacter</taxon>
    </lineage>
</organism>
<dbReference type="Proteomes" id="UP001059380">
    <property type="component" value="Chromosome"/>
</dbReference>
<dbReference type="EMBL" id="CP093313">
    <property type="protein sequence ID" value="UWZ86158.1"/>
    <property type="molecule type" value="Genomic_DNA"/>
</dbReference>
<reference evidence="1" key="1">
    <citation type="submission" date="2021-04" db="EMBL/GenBank/DDBJ databases">
        <title>Phylogenetic analysis of Acidobacteriaceae.</title>
        <authorList>
            <person name="Qiu L."/>
            <person name="Zhang Q."/>
        </authorList>
    </citation>
    <scope>NUCLEOTIDE SEQUENCE</scope>
    <source>
        <strain evidence="1">DSM 25168</strain>
    </source>
</reference>
<evidence type="ECO:0000313" key="2">
    <source>
        <dbReference type="Proteomes" id="UP001059380"/>
    </source>
</evidence>
<dbReference type="RefSeq" id="WP_260795802.1">
    <property type="nucleotide sequence ID" value="NZ_CP093313.1"/>
</dbReference>
<proteinExistence type="predicted"/>
<dbReference type="AlphaFoldDB" id="A0A9J7BY92"/>
<keyword evidence="2" id="KW-1185">Reference proteome</keyword>
<gene>
    <name evidence="1" type="ORF">MOP44_09470</name>
</gene>
<protein>
    <submittedName>
        <fullName evidence="1">Uncharacterized protein</fullName>
    </submittedName>
</protein>
<dbReference type="KEGG" id="orp:MOP44_09470"/>
<evidence type="ECO:0000313" key="1">
    <source>
        <dbReference type="EMBL" id="UWZ86158.1"/>
    </source>
</evidence>
<accession>A0A9J7BY92</accession>
<name>A0A9J7BY92_9BACT</name>
<sequence>MITIGKPAQFQHSFTGAMSPESSVAMSAAVSGLQTKVFNRGSRKNNFVIFSPPRTEGDGDRILKMFAKNGTAPGEAENSLSQRYLGWMTTGGAHGG</sequence>